<evidence type="ECO:0000256" key="4">
    <source>
        <dbReference type="ARBA" id="ARBA00022741"/>
    </source>
</evidence>
<dbReference type="InterPro" id="IPR015262">
    <property type="entry name" value="tRNA_Ile_lys_synt_subst-bd"/>
</dbReference>
<name>A0A1Y1RQ35_9MICC</name>
<dbReference type="InterPro" id="IPR012094">
    <property type="entry name" value="tRNA_Ile_lys_synt"/>
</dbReference>
<dbReference type="CDD" id="cd01992">
    <property type="entry name" value="TilS_N"/>
    <property type="match status" value="1"/>
</dbReference>
<evidence type="ECO:0000256" key="5">
    <source>
        <dbReference type="ARBA" id="ARBA00022840"/>
    </source>
</evidence>
<dbReference type="InterPro" id="IPR012795">
    <property type="entry name" value="tRNA_Ile_lys_synt_N"/>
</dbReference>
<dbReference type="SUPFAM" id="SSF82829">
    <property type="entry name" value="MesJ substrate recognition domain-like"/>
    <property type="match status" value="1"/>
</dbReference>
<comment type="catalytic activity">
    <reaction evidence="6 7">
        <text>cytidine(34) in tRNA(Ile2) + L-lysine + ATP = lysidine(34) in tRNA(Ile2) + AMP + diphosphate + H(+)</text>
        <dbReference type="Rhea" id="RHEA:43744"/>
        <dbReference type="Rhea" id="RHEA-COMP:10625"/>
        <dbReference type="Rhea" id="RHEA-COMP:10670"/>
        <dbReference type="ChEBI" id="CHEBI:15378"/>
        <dbReference type="ChEBI" id="CHEBI:30616"/>
        <dbReference type="ChEBI" id="CHEBI:32551"/>
        <dbReference type="ChEBI" id="CHEBI:33019"/>
        <dbReference type="ChEBI" id="CHEBI:82748"/>
        <dbReference type="ChEBI" id="CHEBI:83665"/>
        <dbReference type="ChEBI" id="CHEBI:456215"/>
        <dbReference type="EC" id="6.3.4.19"/>
    </reaction>
</comment>
<evidence type="ECO:0000256" key="2">
    <source>
        <dbReference type="ARBA" id="ARBA00022598"/>
    </source>
</evidence>
<dbReference type="Proteomes" id="UP000192359">
    <property type="component" value="Unassembled WGS sequence"/>
</dbReference>
<dbReference type="PANTHER" id="PTHR43033:SF1">
    <property type="entry name" value="TRNA(ILE)-LYSIDINE SYNTHASE-RELATED"/>
    <property type="match status" value="1"/>
</dbReference>
<dbReference type="Pfam" id="PF01171">
    <property type="entry name" value="ATP_bind_3"/>
    <property type="match status" value="1"/>
</dbReference>
<dbReference type="GO" id="GO:0032267">
    <property type="term" value="F:tRNA(Ile)-lysidine synthase activity"/>
    <property type="evidence" value="ECO:0007669"/>
    <property type="project" value="UniProtKB-EC"/>
</dbReference>
<keyword evidence="12" id="KW-1185">Reference proteome</keyword>
<feature type="region of interest" description="Disordered" evidence="8">
    <location>
        <begin position="43"/>
        <end position="64"/>
    </location>
</feature>
<proteinExistence type="inferred from homology"/>
<comment type="function">
    <text evidence="7">Ligates lysine onto the cytidine present at position 34 of the AUA codon-specific tRNA(Ile) that contains the anticodon CAU, in an ATP-dependent manner. Cytidine is converted to lysidine, thus changing the amino acid specificity of the tRNA from methionine to isoleucine.</text>
</comment>
<comment type="similarity">
    <text evidence="7">Belongs to the tRNA(Ile)-lysidine synthase family.</text>
</comment>
<dbReference type="Pfam" id="PF09179">
    <property type="entry name" value="TilS"/>
    <property type="match status" value="1"/>
</dbReference>
<evidence type="ECO:0000259" key="9">
    <source>
        <dbReference type="Pfam" id="PF01171"/>
    </source>
</evidence>
<keyword evidence="3 7" id="KW-0819">tRNA processing</keyword>
<evidence type="ECO:0000259" key="10">
    <source>
        <dbReference type="Pfam" id="PF09179"/>
    </source>
</evidence>
<evidence type="ECO:0000256" key="7">
    <source>
        <dbReference type="HAMAP-Rule" id="MF_01161"/>
    </source>
</evidence>
<dbReference type="InterPro" id="IPR014729">
    <property type="entry name" value="Rossmann-like_a/b/a_fold"/>
</dbReference>
<dbReference type="OrthoDB" id="5244702at2"/>
<feature type="compositionally biased region" description="Low complexity" evidence="8">
    <location>
        <begin position="51"/>
        <end position="64"/>
    </location>
</feature>
<dbReference type="PANTHER" id="PTHR43033">
    <property type="entry name" value="TRNA(ILE)-LYSIDINE SYNTHASE-RELATED"/>
    <property type="match status" value="1"/>
</dbReference>
<keyword evidence="2 7" id="KW-0436">Ligase</keyword>
<feature type="binding site" evidence="7">
    <location>
        <begin position="75"/>
        <end position="80"/>
    </location>
    <ligand>
        <name>ATP</name>
        <dbReference type="ChEBI" id="CHEBI:30616"/>
    </ligand>
</feature>
<protein>
    <recommendedName>
        <fullName evidence="7">tRNA(Ile)-lysidine synthase</fullName>
        <ecNumber evidence="7">6.3.4.19</ecNumber>
    </recommendedName>
    <alternativeName>
        <fullName evidence="7">tRNA(Ile)-2-lysyl-cytidine synthase</fullName>
    </alternativeName>
    <alternativeName>
        <fullName evidence="7">tRNA(Ile)-lysidine synthetase</fullName>
    </alternativeName>
</protein>
<keyword evidence="1 7" id="KW-0963">Cytoplasm</keyword>
<dbReference type="Gene3D" id="3.40.50.620">
    <property type="entry name" value="HUPs"/>
    <property type="match status" value="1"/>
</dbReference>
<evidence type="ECO:0000256" key="8">
    <source>
        <dbReference type="SAM" id="MobiDB-lite"/>
    </source>
</evidence>
<dbReference type="GO" id="GO:0005524">
    <property type="term" value="F:ATP binding"/>
    <property type="evidence" value="ECO:0007669"/>
    <property type="project" value="UniProtKB-UniRule"/>
</dbReference>
<feature type="domain" description="tRNA(Ile)-lysidine/2-thiocytidine synthase N-terminal" evidence="9">
    <location>
        <begin position="70"/>
        <end position="253"/>
    </location>
</feature>
<dbReference type="GO" id="GO:0005737">
    <property type="term" value="C:cytoplasm"/>
    <property type="evidence" value="ECO:0007669"/>
    <property type="project" value="UniProtKB-SubCell"/>
</dbReference>
<feature type="domain" description="tRNA(Ile)-lysidine synthase substrate-binding" evidence="10">
    <location>
        <begin position="325"/>
        <end position="386"/>
    </location>
</feature>
<comment type="domain">
    <text evidence="7">The N-terminal region contains the highly conserved SGGXDS motif, predicted to be a P-loop motif involved in ATP binding.</text>
</comment>
<dbReference type="InterPro" id="IPR011063">
    <property type="entry name" value="TilS/TtcA_N"/>
</dbReference>
<sequence length="424" mass="43819">MQNQRKSRLNPVVGAARRAVADVLNQGFGVGTVAPTGRRVGEQAVADRQGRPGAAAPGAAGETPGERPLLLAAVSGGPDSLALASLLAHFNRRGDLRVGAVVVDHQLQKESARVAKTTAQTLRELGLAPVLVKKVTVSAGTEGPEMAARTARYGAFARAAAETGAAAIALGHTLDDQAETVLLGLARGSGTRSLAGMPVDRTENHPAGPVRVIRPLLTLRRSDIEDICADVGLTPWQDPTNTDQALMRARVRHSVLPHLEENLGGGVAVSLARTATIAGADADYLDTEARAALGTVLVGADELGPDTGGLVALLEAAPSKSMVLLNRAALTGLHPALRTRVLALALERVGGIAPGFERLAALDAFVSEHSVAGPLQLPGHISAYRRRPGVTLTSEGQSTNLKKTGLIVLLKTAPSTILNSEQAL</sequence>
<dbReference type="RefSeq" id="WP_083092205.1">
    <property type="nucleotide sequence ID" value="NZ_LXWF01000040.1"/>
</dbReference>
<evidence type="ECO:0000313" key="12">
    <source>
        <dbReference type="Proteomes" id="UP000192359"/>
    </source>
</evidence>
<dbReference type="EMBL" id="LXWF01000040">
    <property type="protein sequence ID" value="ORC16591.1"/>
    <property type="molecule type" value="Genomic_DNA"/>
</dbReference>
<accession>A0A1Y1RQ35</accession>
<dbReference type="Gene3D" id="1.20.59.20">
    <property type="match status" value="1"/>
</dbReference>
<dbReference type="AlphaFoldDB" id="A0A1Y1RQ35"/>
<dbReference type="GO" id="GO:0006400">
    <property type="term" value="P:tRNA modification"/>
    <property type="evidence" value="ECO:0007669"/>
    <property type="project" value="UniProtKB-UniRule"/>
</dbReference>
<evidence type="ECO:0000313" key="11">
    <source>
        <dbReference type="EMBL" id="ORC16591.1"/>
    </source>
</evidence>
<dbReference type="HAMAP" id="MF_01161">
    <property type="entry name" value="tRNA_Ile_lys_synt"/>
    <property type="match status" value="1"/>
</dbReference>
<keyword evidence="5 7" id="KW-0067">ATP-binding</keyword>
<evidence type="ECO:0000256" key="3">
    <source>
        <dbReference type="ARBA" id="ARBA00022694"/>
    </source>
</evidence>
<reference evidence="11 12" key="1">
    <citation type="submission" date="2016-05" db="EMBL/GenBank/DDBJ databases">
        <title>Draft genome sequence of a porcine commensal Rothia nasimurium.</title>
        <authorList>
            <person name="Gaiser R.A."/>
            <person name="Van Baarlen P."/>
            <person name="Wells J.M."/>
        </authorList>
    </citation>
    <scope>NUCLEOTIDE SEQUENCE [LARGE SCALE GENOMIC DNA]</scope>
    <source>
        <strain evidence="11 12">PT-32</strain>
    </source>
</reference>
<comment type="subcellular location">
    <subcellularLocation>
        <location evidence="7">Cytoplasm</location>
    </subcellularLocation>
</comment>
<gene>
    <name evidence="7" type="primary">tilS</name>
    <name evidence="11" type="ORF">A7979_04635</name>
</gene>
<evidence type="ECO:0000256" key="6">
    <source>
        <dbReference type="ARBA" id="ARBA00048539"/>
    </source>
</evidence>
<dbReference type="EC" id="6.3.4.19" evidence="7"/>
<comment type="caution">
    <text evidence="11">The sequence shown here is derived from an EMBL/GenBank/DDBJ whole genome shotgun (WGS) entry which is preliminary data.</text>
</comment>
<keyword evidence="4 7" id="KW-0547">Nucleotide-binding</keyword>
<dbReference type="NCBIfam" id="TIGR02432">
    <property type="entry name" value="lysidine_TilS_N"/>
    <property type="match status" value="1"/>
</dbReference>
<dbReference type="SUPFAM" id="SSF52402">
    <property type="entry name" value="Adenine nucleotide alpha hydrolases-like"/>
    <property type="match status" value="1"/>
</dbReference>
<evidence type="ECO:0000256" key="1">
    <source>
        <dbReference type="ARBA" id="ARBA00022490"/>
    </source>
</evidence>
<organism evidence="11 12">
    <name type="scientific">Rothia nasimurium</name>
    <dbReference type="NCBI Taxonomy" id="85336"/>
    <lineage>
        <taxon>Bacteria</taxon>
        <taxon>Bacillati</taxon>
        <taxon>Actinomycetota</taxon>
        <taxon>Actinomycetes</taxon>
        <taxon>Micrococcales</taxon>
        <taxon>Micrococcaceae</taxon>
        <taxon>Rothia</taxon>
    </lineage>
</organism>